<protein>
    <submittedName>
        <fullName evidence="2">ATP-grasp ribosomal peptide maturase</fullName>
    </submittedName>
</protein>
<dbReference type="Proteomes" id="UP001305606">
    <property type="component" value="Chromosome"/>
</dbReference>
<dbReference type="PANTHER" id="PTHR21621">
    <property type="entry name" value="RIBOSOMAL PROTEIN S6 MODIFICATION PROTEIN"/>
    <property type="match status" value="1"/>
</dbReference>
<evidence type="ECO:0000313" key="3">
    <source>
        <dbReference type="Proteomes" id="UP001305606"/>
    </source>
</evidence>
<dbReference type="PANTHER" id="PTHR21621:SF0">
    <property type="entry name" value="BETA-CITRYLGLUTAMATE SYNTHASE B-RELATED"/>
    <property type="match status" value="1"/>
</dbReference>
<dbReference type="Pfam" id="PF21068">
    <property type="entry name" value="ATPgraspMvdD"/>
    <property type="match status" value="1"/>
</dbReference>
<dbReference type="EMBL" id="CP117522">
    <property type="protein sequence ID" value="WNE96692.1"/>
    <property type="molecule type" value="Genomic_DNA"/>
</dbReference>
<sequence length="326" mass="36156">MSRAGKDSAVLVVTALDDVTADLVIQVLNERKVPAVRLDLGDFPTSVTTDAYLGQTGISGHVITETRALDLARVRSVYWRRPSPYTSSADLTEQDAQWCVEQARYGLGGILAALPGAHYVNHPWRNRDAEYKPAQLATAARCGLPVLPTLITNDPGKATRFAIDHGPVVYKPLRNSDYLSEDAQALTVWVDEVDPVSIGPGLAQTMHLFQRRLDKVADIRLTAVGEHVFAVRIDGSPGLDWRRDYDALRYTLVEPPPAVVKGVHAYLDAFHLSFGAFDFGLDRAGRWWMYECNPNGQWAWFPAHITERIAQALANQLQCRGQLHDC</sequence>
<evidence type="ECO:0000259" key="1">
    <source>
        <dbReference type="Pfam" id="PF21068"/>
    </source>
</evidence>
<dbReference type="NCBIfam" id="TIGR04187">
    <property type="entry name" value="GRASP_SAV_5884"/>
    <property type="match status" value="1"/>
</dbReference>
<dbReference type="InterPro" id="IPR026449">
    <property type="entry name" value="GRASP_SAV_5884"/>
</dbReference>
<accession>A0ABY9UVV6</accession>
<dbReference type="SUPFAM" id="SSF56059">
    <property type="entry name" value="Glutathione synthetase ATP-binding domain-like"/>
    <property type="match status" value="1"/>
</dbReference>
<gene>
    <name evidence="2" type="primary">tgmB</name>
    <name evidence="2" type="ORF">PS467_15810</name>
</gene>
<name>A0ABY9UVV6_9ACTN</name>
<dbReference type="Gene3D" id="3.30.470.20">
    <property type="entry name" value="ATP-grasp fold, B domain"/>
    <property type="match status" value="1"/>
</dbReference>
<feature type="domain" description="MvdD-like pre-ATP grasp" evidence="1">
    <location>
        <begin position="10"/>
        <end position="124"/>
    </location>
</feature>
<keyword evidence="3" id="KW-1185">Reference proteome</keyword>
<evidence type="ECO:0000313" key="2">
    <source>
        <dbReference type="EMBL" id="WNE96692.1"/>
    </source>
</evidence>
<proteinExistence type="predicted"/>
<dbReference type="InterPro" id="IPR048936">
    <property type="entry name" value="MvdD-like_ATPgrasp"/>
</dbReference>
<organism evidence="2 3">
    <name type="scientific">Streptomyces luomodiensis</name>
    <dbReference type="NCBI Taxonomy" id="3026192"/>
    <lineage>
        <taxon>Bacteria</taxon>
        <taxon>Bacillati</taxon>
        <taxon>Actinomycetota</taxon>
        <taxon>Actinomycetes</taxon>
        <taxon>Kitasatosporales</taxon>
        <taxon>Streptomycetaceae</taxon>
        <taxon>Streptomyces</taxon>
    </lineage>
</organism>
<reference evidence="2 3" key="1">
    <citation type="submission" date="2023-02" db="EMBL/GenBank/DDBJ databases">
        <title>Streptomyces sp. SCA4-21 with antifungal activity against Fusarium oxysporum f. sp. cubense, Streptomyces sp. SCA2-17 with antifungal activity against Fusarium oxysporum f. sp. cubense.</title>
        <authorList>
            <person name="Qi D."/>
        </authorList>
    </citation>
    <scope>NUCLEOTIDE SEQUENCE [LARGE SCALE GENOMIC DNA]</scope>
    <source>
        <strain evidence="2 3">SCA4-21</strain>
    </source>
</reference>